<feature type="compositionally biased region" description="Basic and acidic residues" evidence="1">
    <location>
        <begin position="96"/>
        <end position="106"/>
    </location>
</feature>
<organism evidence="2">
    <name type="scientific">Panicum hallii</name>
    <dbReference type="NCBI Taxonomy" id="206008"/>
    <lineage>
        <taxon>Eukaryota</taxon>
        <taxon>Viridiplantae</taxon>
        <taxon>Streptophyta</taxon>
        <taxon>Embryophyta</taxon>
        <taxon>Tracheophyta</taxon>
        <taxon>Spermatophyta</taxon>
        <taxon>Magnoliopsida</taxon>
        <taxon>Liliopsida</taxon>
        <taxon>Poales</taxon>
        <taxon>Poaceae</taxon>
        <taxon>PACMAD clade</taxon>
        <taxon>Panicoideae</taxon>
        <taxon>Panicodae</taxon>
        <taxon>Paniceae</taxon>
        <taxon>Panicinae</taxon>
        <taxon>Panicum</taxon>
        <taxon>Panicum sect. Panicum</taxon>
    </lineage>
</organism>
<gene>
    <name evidence="2" type="ORF">PAHAL_5G144400</name>
</gene>
<accession>A0A2S3HRK9</accession>
<feature type="region of interest" description="Disordered" evidence="1">
    <location>
        <begin position="1"/>
        <end position="248"/>
    </location>
</feature>
<sequence>MRARADLPACLSARHRASRPTLTAAGRGKGPKAPRPRGKRGAKKGGRVASREPWRGVRCRAPSPAATGFSCANPFRDRVKPRTIRPRALPSLIRHSSPEPDSDGRRGTGRACRLRLPLRPCPDQDRPRQRTAPPGLRARAALIPRVGSGTRPRGRASTPTHVGRSTSGAGGGGGVGWQGRRKESEAARGVRTPRGPGRAPRACAARRAVHAAPTDRYTERTHQRPPRRTSRGGRPSRRARGPGAGISPVPTAWCLGGRLLPRFRHVCGF</sequence>
<evidence type="ECO:0000256" key="1">
    <source>
        <dbReference type="SAM" id="MobiDB-lite"/>
    </source>
</evidence>
<dbReference type="Proteomes" id="UP000243499">
    <property type="component" value="Chromosome 5"/>
</dbReference>
<feature type="compositionally biased region" description="Low complexity" evidence="1">
    <location>
        <begin position="189"/>
        <end position="212"/>
    </location>
</feature>
<name>A0A2S3HRK9_9POAL</name>
<dbReference type="Gramene" id="PAN28313">
    <property type="protein sequence ID" value="PAN28313"/>
    <property type="gene ID" value="PAHAL_5G144400"/>
</dbReference>
<feature type="compositionally biased region" description="Basic residues" evidence="1">
    <location>
        <begin position="29"/>
        <end position="46"/>
    </location>
</feature>
<feature type="compositionally biased region" description="Gly residues" evidence="1">
    <location>
        <begin position="168"/>
        <end position="177"/>
    </location>
</feature>
<feature type="compositionally biased region" description="Basic residues" evidence="1">
    <location>
        <begin position="223"/>
        <end position="240"/>
    </location>
</feature>
<proteinExistence type="predicted"/>
<dbReference type="EMBL" id="CM008050">
    <property type="protein sequence ID" value="PAN28313.1"/>
    <property type="molecule type" value="Genomic_DNA"/>
</dbReference>
<reference evidence="2" key="1">
    <citation type="submission" date="2018-04" db="EMBL/GenBank/DDBJ databases">
        <title>WGS assembly of Panicum hallii.</title>
        <authorList>
            <person name="Lovell J."/>
            <person name="Jenkins J."/>
            <person name="Lowry D."/>
            <person name="Mamidi S."/>
            <person name="Sreedasyam A."/>
            <person name="Weng X."/>
            <person name="Barry K."/>
            <person name="Bonette J."/>
            <person name="Campitelli B."/>
            <person name="Daum C."/>
            <person name="Gordon S."/>
            <person name="Gould B."/>
            <person name="Lipzen A."/>
            <person name="Macqueen A."/>
            <person name="Palacio-Mejia J."/>
            <person name="Plott C."/>
            <person name="Shakirov E."/>
            <person name="Shu S."/>
            <person name="Yoshinaga Y."/>
            <person name="Zane M."/>
            <person name="Rokhsar D."/>
            <person name="Grimwood J."/>
            <person name="Schmutz J."/>
            <person name="Juenger T."/>
        </authorList>
    </citation>
    <scope>NUCLEOTIDE SEQUENCE [LARGE SCALE GENOMIC DNA]</scope>
    <source>
        <strain evidence="2">FIL2</strain>
    </source>
</reference>
<dbReference type="AlphaFoldDB" id="A0A2S3HRK9"/>
<evidence type="ECO:0000313" key="2">
    <source>
        <dbReference type="EMBL" id="PAN28313.1"/>
    </source>
</evidence>
<feature type="compositionally biased region" description="Polar residues" evidence="1">
    <location>
        <begin position="157"/>
        <end position="167"/>
    </location>
</feature>
<protein>
    <submittedName>
        <fullName evidence="2">Uncharacterized protein</fullName>
    </submittedName>
</protein>